<dbReference type="GO" id="GO:0006313">
    <property type="term" value="P:DNA transposition"/>
    <property type="evidence" value="ECO:0007669"/>
    <property type="project" value="InterPro"/>
</dbReference>
<gene>
    <name evidence="2" type="ORF">GCM10007940_04430</name>
</gene>
<dbReference type="AlphaFoldDB" id="A0AA37SNI1"/>
<dbReference type="SUPFAM" id="SSF143422">
    <property type="entry name" value="Transposase IS200-like"/>
    <property type="match status" value="1"/>
</dbReference>
<dbReference type="PANTHER" id="PTHR34322">
    <property type="entry name" value="TRANSPOSASE, Y1_TNP DOMAIN-CONTAINING"/>
    <property type="match status" value="1"/>
</dbReference>
<protein>
    <recommendedName>
        <fullName evidence="1">Transposase IS200-like domain-containing protein</fullName>
    </recommendedName>
</protein>
<dbReference type="PANTHER" id="PTHR34322:SF2">
    <property type="entry name" value="TRANSPOSASE IS200-LIKE DOMAIN-CONTAINING PROTEIN"/>
    <property type="match status" value="1"/>
</dbReference>
<dbReference type="Gene3D" id="3.30.70.1290">
    <property type="entry name" value="Transposase IS200-like"/>
    <property type="match status" value="1"/>
</dbReference>
<dbReference type="Proteomes" id="UP001156666">
    <property type="component" value="Unassembled WGS sequence"/>
</dbReference>
<evidence type="ECO:0000313" key="3">
    <source>
        <dbReference type="Proteomes" id="UP001156666"/>
    </source>
</evidence>
<feature type="domain" description="Transposase IS200-like" evidence="1">
    <location>
        <begin position="11"/>
        <end position="150"/>
    </location>
</feature>
<dbReference type="GO" id="GO:0003677">
    <property type="term" value="F:DNA binding"/>
    <property type="evidence" value="ECO:0007669"/>
    <property type="project" value="InterPro"/>
</dbReference>
<dbReference type="SMART" id="SM01321">
    <property type="entry name" value="Y1_Tnp"/>
    <property type="match status" value="1"/>
</dbReference>
<evidence type="ECO:0000259" key="1">
    <source>
        <dbReference type="SMART" id="SM01321"/>
    </source>
</evidence>
<keyword evidence="3" id="KW-1185">Reference proteome</keyword>
<organism evidence="2 3">
    <name type="scientific">Portibacter lacus</name>
    <dbReference type="NCBI Taxonomy" id="1099794"/>
    <lineage>
        <taxon>Bacteria</taxon>
        <taxon>Pseudomonadati</taxon>
        <taxon>Bacteroidota</taxon>
        <taxon>Saprospiria</taxon>
        <taxon>Saprospirales</taxon>
        <taxon>Haliscomenobacteraceae</taxon>
        <taxon>Portibacter</taxon>
    </lineage>
</organism>
<dbReference type="RefSeq" id="WP_235294593.1">
    <property type="nucleotide sequence ID" value="NZ_BSOH01000001.1"/>
</dbReference>
<dbReference type="EMBL" id="BSOH01000001">
    <property type="protein sequence ID" value="GLR15828.1"/>
    <property type="molecule type" value="Genomic_DNA"/>
</dbReference>
<name>A0AA37SNI1_9BACT</name>
<sequence length="218" mass="26256">MSFNYWQKFDHDNVYHIYNRSIQEALLFQDNSDYTYFLKKYKEYLSPYFATYAYCLIPNHFHFLVKIKPLDACTIFIKEEKTLTSSKFLNNEIGIDEFLVNQIRRFFSSIVLSHNKKYGRKGNLFAKRFKRVTVSKEAKLSYLVCYLHHNPIHHGLTKSMIDWKHSSFRAYNSNQKTLLEKELILKWFGGLKEFLEAHLSFQSDFKDNKRILERLEME</sequence>
<accession>A0AA37SNI1</accession>
<comment type="caution">
    <text evidence="2">The sequence shown here is derived from an EMBL/GenBank/DDBJ whole genome shotgun (WGS) entry which is preliminary data.</text>
</comment>
<reference evidence="2" key="1">
    <citation type="journal article" date="2014" name="Int. J. Syst. Evol. Microbiol.">
        <title>Complete genome sequence of Corynebacterium casei LMG S-19264T (=DSM 44701T), isolated from a smear-ripened cheese.</title>
        <authorList>
            <consortium name="US DOE Joint Genome Institute (JGI-PGF)"/>
            <person name="Walter F."/>
            <person name="Albersmeier A."/>
            <person name="Kalinowski J."/>
            <person name="Ruckert C."/>
        </authorList>
    </citation>
    <scope>NUCLEOTIDE SEQUENCE</scope>
    <source>
        <strain evidence="2">NBRC 108769</strain>
    </source>
</reference>
<reference evidence="2" key="2">
    <citation type="submission" date="2023-01" db="EMBL/GenBank/DDBJ databases">
        <title>Draft genome sequence of Portibacter lacus strain NBRC 108769.</title>
        <authorList>
            <person name="Sun Q."/>
            <person name="Mori K."/>
        </authorList>
    </citation>
    <scope>NUCLEOTIDE SEQUENCE</scope>
    <source>
        <strain evidence="2">NBRC 108769</strain>
    </source>
</reference>
<proteinExistence type="predicted"/>
<evidence type="ECO:0000313" key="2">
    <source>
        <dbReference type="EMBL" id="GLR15828.1"/>
    </source>
</evidence>
<dbReference type="InterPro" id="IPR002686">
    <property type="entry name" value="Transposase_17"/>
</dbReference>
<dbReference type="InterPro" id="IPR036515">
    <property type="entry name" value="Transposase_17_sf"/>
</dbReference>
<dbReference type="GO" id="GO:0004803">
    <property type="term" value="F:transposase activity"/>
    <property type="evidence" value="ECO:0007669"/>
    <property type="project" value="InterPro"/>
</dbReference>